<proteinExistence type="predicted"/>
<dbReference type="Pfam" id="PF01124">
    <property type="entry name" value="MAPEG"/>
    <property type="match status" value="1"/>
</dbReference>
<gene>
    <name evidence="6" type="ORF">N4264_11295</name>
</gene>
<name>A0ABY6BJX1_9GAMM</name>
<evidence type="ECO:0000256" key="4">
    <source>
        <dbReference type="ARBA" id="ARBA00023136"/>
    </source>
</evidence>
<evidence type="ECO:0000256" key="3">
    <source>
        <dbReference type="ARBA" id="ARBA00022989"/>
    </source>
</evidence>
<sequence length="139" mass="15400">MSRNLILLPALAQVLLTIAVYVRLAAAKAKAVREGQVDPERRGLYDDAWPASVQKVNNNIRNQFEVPVLFYVLTIMLWQLGTTGPLAQALAWLFVGSRIVHAYIHTGSNIVPVRRKVFMAGCAIVVAMTVLVIWSILFA</sequence>
<dbReference type="RefSeq" id="WP_261697135.1">
    <property type="nucleotide sequence ID" value="NZ_CP104694.1"/>
</dbReference>
<keyword evidence="4 5" id="KW-0472">Membrane</keyword>
<keyword evidence="7" id="KW-1185">Reference proteome</keyword>
<feature type="transmembrane region" description="Helical" evidence="5">
    <location>
        <begin position="68"/>
        <end position="96"/>
    </location>
</feature>
<evidence type="ECO:0000313" key="6">
    <source>
        <dbReference type="EMBL" id="UXI70184.1"/>
    </source>
</evidence>
<dbReference type="SUPFAM" id="SSF161084">
    <property type="entry name" value="MAPEG domain-like"/>
    <property type="match status" value="1"/>
</dbReference>
<organism evidence="6 7">
    <name type="scientific">Tahibacter amnicola</name>
    <dbReference type="NCBI Taxonomy" id="2976241"/>
    <lineage>
        <taxon>Bacteria</taxon>
        <taxon>Pseudomonadati</taxon>
        <taxon>Pseudomonadota</taxon>
        <taxon>Gammaproteobacteria</taxon>
        <taxon>Lysobacterales</taxon>
        <taxon>Rhodanobacteraceae</taxon>
        <taxon>Tahibacter</taxon>
    </lineage>
</organism>
<keyword evidence="3 5" id="KW-1133">Transmembrane helix</keyword>
<evidence type="ECO:0000256" key="1">
    <source>
        <dbReference type="ARBA" id="ARBA00004370"/>
    </source>
</evidence>
<accession>A0ABY6BJX1</accession>
<dbReference type="InterPro" id="IPR023352">
    <property type="entry name" value="MAPEG-like_dom_sf"/>
</dbReference>
<keyword evidence="2 5" id="KW-0812">Transmembrane</keyword>
<evidence type="ECO:0000313" key="7">
    <source>
        <dbReference type="Proteomes" id="UP001064632"/>
    </source>
</evidence>
<dbReference type="Gene3D" id="1.20.120.550">
    <property type="entry name" value="Membrane associated eicosanoid/glutathione metabolism-like domain"/>
    <property type="match status" value="1"/>
</dbReference>
<feature type="transmembrane region" description="Helical" evidence="5">
    <location>
        <begin position="117"/>
        <end position="137"/>
    </location>
</feature>
<dbReference type="InterPro" id="IPR001129">
    <property type="entry name" value="Membr-assoc_MAPEG"/>
</dbReference>
<evidence type="ECO:0000256" key="2">
    <source>
        <dbReference type="ARBA" id="ARBA00022692"/>
    </source>
</evidence>
<reference evidence="6" key="1">
    <citation type="submission" date="2022-09" db="EMBL/GenBank/DDBJ databases">
        <title>Tahibacter sp. nov., isolated from a fresh water.</title>
        <authorList>
            <person name="Baek J.H."/>
            <person name="Lee J.K."/>
            <person name="Kim J.M."/>
            <person name="Jeon C.O."/>
        </authorList>
    </citation>
    <scope>NUCLEOTIDE SEQUENCE</scope>
    <source>
        <strain evidence="6">W38</strain>
    </source>
</reference>
<evidence type="ECO:0000256" key="5">
    <source>
        <dbReference type="SAM" id="Phobius"/>
    </source>
</evidence>
<comment type="subcellular location">
    <subcellularLocation>
        <location evidence="1">Membrane</location>
    </subcellularLocation>
</comment>
<dbReference type="Proteomes" id="UP001064632">
    <property type="component" value="Chromosome"/>
</dbReference>
<protein>
    <submittedName>
        <fullName evidence="6">MAPEG family protein</fullName>
    </submittedName>
</protein>
<dbReference type="EMBL" id="CP104694">
    <property type="protein sequence ID" value="UXI70184.1"/>
    <property type="molecule type" value="Genomic_DNA"/>
</dbReference>